<protein>
    <submittedName>
        <fullName evidence="2">Uncharacterized protein</fullName>
    </submittedName>
</protein>
<dbReference type="OrthoDB" id="5392716at2759"/>
<evidence type="ECO:0000313" key="2">
    <source>
        <dbReference type="EMBL" id="KIJ44445.1"/>
    </source>
</evidence>
<dbReference type="EMBL" id="KN837117">
    <property type="protein sequence ID" value="KIJ44445.1"/>
    <property type="molecule type" value="Genomic_DNA"/>
</dbReference>
<dbReference type="Proteomes" id="UP000054279">
    <property type="component" value="Unassembled WGS sequence"/>
</dbReference>
<name>A0A0C9VZE0_SPHS4</name>
<accession>A0A0C9VZE0</accession>
<proteinExistence type="predicted"/>
<dbReference type="HOGENOM" id="CLU_1220377_0_0_1"/>
<keyword evidence="3" id="KW-1185">Reference proteome</keyword>
<evidence type="ECO:0000256" key="1">
    <source>
        <dbReference type="SAM" id="MobiDB-lite"/>
    </source>
</evidence>
<reference evidence="2 3" key="1">
    <citation type="submission" date="2014-06" db="EMBL/GenBank/DDBJ databases">
        <title>Evolutionary Origins and Diversification of the Mycorrhizal Mutualists.</title>
        <authorList>
            <consortium name="DOE Joint Genome Institute"/>
            <consortium name="Mycorrhizal Genomics Consortium"/>
            <person name="Kohler A."/>
            <person name="Kuo A."/>
            <person name="Nagy L.G."/>
            <person name="Floudas D."/>
            <person name="Copeland A."/>
            <person name="Barry K.W."/>
            <person name="Cichocki N."/>
            <person name="Veneault-Fourrey C."/>
            <person name="LaButti K."/>
            <person name="Lindquist E.A."/>
            <person name="Lipzen A."/>
            <person name="Lundell T."/>
            <person name="Morin E."/>
            <person name="Murat C."/>
            <person name="Riley R."/>
            <person name="Ohm R."/>
            <person name="Sun H."/>
            <person name="Tunlid A."/>
            <person name="Henrissat B."/>
            <person name="Grigoriev I.V."/>
            <person name="Hibbett D.S."/>
            <person name="Martin F."/>
        </authorList>
    </citation>
    <scope>NUCLEOTIDE SEQUENCE [LARGE SCALE GENOMIC DNA]</scope>
    <source>
        <strain evidence="2 3">SS14</strain>
    </source>
</reference>
<sequence>MSVSSRDSEPHSGSADHQESSSLTSKRQHRPPRNSSDRTRYIRYPHRNNERVNNLLRKYADDGVSDRKKISELLAKEHGINMSEATVSRRRRTLGLTKRPGVPTNISDVKKRFYIWKHRDVGYRGLKRARGIQKALKEDDDIHITKTYVSQIIKGIDEGKTGPHGEWLIDIYQPFPELHFYIMIIGDAWTRAWITQETCCCDYEELSVPISSSCFLSYGLGNVSSVC</sequence>
<feature type="region of interest" description="Disordered" evidence="1">
    <location>
        <begin position="1"/>
        <end position="43"/>
    </location>
</feature>
<feature type="compositionally biased region" description="Basic and acidic residues" evidence="1">
    <location>
        <begin position="1"/>
        <end position="19"/>
    </location>
</feature>
<organism evidence="2 3">
    <name type="scientific">Sphaerobolus stellatus (strain SS14)</name>
    <dbReference type="NCBI Taxonomy" id="990650"/>
    <lineage>
        <taxon>Eukaryota</taxon>
        <taxon>Fungi</taxon>
        <taxon>Dikarya</taxon>
        <taxon>Basidiomycota</taxon>
        <taxon>Agaricomycotina</taxon>
        <taxon>Agaricomycetes</taxon>
        <taxon>Phallomycetidae</taxon>
        <taxon>Geastrales</taxon>
        <taxon>Sphaerobolaceae</taxon>
        <taxon>Sphaerobolus</taxon>
    </lineage>
</organism>
<evidence type="ECO:0000313" key="3">
    <source>
        <dbReference type="Proteomes" id="UP000054279"/>
    </source>
</evidence>
<dbReference type="AlphaFoldDB" id="A0A0C9VZE0"/>
<gene>
    <name evidence="2" type="ORF">M422DRAFT_252044</name>
</gene>